<keyword evidence="1" id="KW-0812">Transmembrane</keyword>
<keyword evidence="1" id="KW-1133">Transmembrane helix</keyword>
<dbReference type="AlphaFoldDB" id="A0A3S9HEW2"/>
<proteinExistence type="predicted"/>
<sequence length="88" mass="9177">MKKSIAVRLVLSAITLLLTPVLNSLLMPTAVLVSGNAALGQMTSSEASYVSAIAGMNLGSMLSGTPGILLFLALLLIWGSLLINRKHK</sequence>
<dbReference type="KEGG" id="upv:EJN92_00860"/>
<feature type="transmembrane region" description="Helical" evidence="1">
    <location>
        <begin position="64"/>
        <end position="83"/>
    </location>
</feature>
<organism evidence="2 3">
    <name type="scientific">Undibacterium parvum</name>
    <dbReference type="NCBI Taxonomy" id="401471"/>
    <lineage>
        <taxon>Bacteria</taxon>
        <taxon>Pseudomonadati</taxon>
        <taxon>Pseudomonadota</taxon>
        <taxon>Betaproteobacteria</taxon>
        <taxon>Burkholderiales</taxon>
        <taxon>Oxalobacteraceae</taxon>
        <taxon>Undibacterium</taxon>
    </lineage>
</organism>
<keyword evidence="3" id="KW-1185">Reference proteome</keyword>
<reference evidence="2 3" key="1">
    <citation type="journal article" date="2011" name="Int. J. Syst. Evol. Microbiol.">
        <title>Description of Undibacterium oligocarboniphilum sp. nov., isolated from purified water, and Undibacterium pigrum strain CCUG 49012 as the type strain of Undibacterium parvum sp. nov., and emended descriptions of the genus Undibacterium and the species Undibacterium pigrum.</title>
        <authorList>
            <person name="Eder W."/>
            <person name="Wanner G."/>
            <person name="Ludwig W."/>
            <person name="Busse H.J."/>
            <person name="Ziemke-Kageler F."/>
            <person name="Lang E."/>
        </authorList>
    </citation>
    <scope>NUCLEOTIDE SEQUENCE [LARGE SCALE GENOMIC DNA]</scope>
    <source>
        <strain evidence="2 3">DSM 23061</strain>
    </source>
</reference>
<evidence type="ECO:0000313" key="3">
    <source>
        <dbReference type="Proteomes" id="UP000275663"/>
    </source>
</evidence>
<dbReference type="EMBL" id="CP034464">
    <property type="protein sequence ID" value="AZP10704.1"/>
    <property type="molecule type" value="Genomic_DNA"/>
</dbReference>
<gene>
    <name evidence="2" type="ORF">EJN92_00860</name>
</gene>
<dbReference type="Proteomes" id="UP000275663">
    <property type="component" value="Chromosome"/>
</dbReference>
<accession>A0A3S9HEW2</accession>
<name>A0A3S9HEW2_9BURK</name>
<evidence type="ECO:0000313" key="2">
    <source>
        <dbReference type="EMBL" id="AZP10704.1"/>
    </source>
</evidence>
<evidence type="ECO:0000256" key="1">
    <source>
        <dbReference type="SAM" id="Phobius"/>
    </source>
</evidence>
<keyword evidence="1" id="KW-0472">Membrane</keyword>
<dbReference type="RefSeq" id="WP_126126103.1">
    <property type="nucleotide sequence ID" value="NZ_CP034464.1"/>
</dbReference>
<protein>
    <submittedName>
        <fullName evidence="2">Uncharacterized protein</fullName>
    </submittedName>
</protein>